<keyword evidence="2" id="KW-1185">Reference proteome</keyword>
<name>A0ACA8QYS9_9BACT</name>
<reference evidence="1 2" key="1">
    <citation type="journal article" date="2020" name="Int. J. Syst. Evol. Microbiol.">
        <title>Alistipes communis sp. nov., Alistipes dispar sp. nov. and Alistipes onderdonkii subsp. vulgaris subsp. nov., isolated from human faeces, and creation of Alistipes onderdonkii subsp. onderdonkii subsp. nov.</title>
        <authorList>
            <person name="Sakamoto M."/>
            <person name="Ikeyama N."/>
            <person name="Ogata Y."/>
            <person name="Suda W."/>
            <person name="Iino T."/>
            <person name="Hattori M."/>
            <person name="Ohkuma M."/>
        </authorList>
    </citation>
    <scope>NUCLEOTIDE SEQUENCE [LARGE SCALE GENOMIC DNA]</scope>
    <source>
        <strain evidence="1 2">5CPYCFAH4</strain>
    </source>
</reference>
<accession>A0ACA8QYS9</accession>
<sequence>MKPNRQVSFRSILFKAWFSQRERAIDRFRRRPAETQERIFRQLLRRGRGTEFGWRYDLGHVRSVEQFQSMVETFDYETFKPYIEKMLAGERNVTAPGRVKLFARSSGTTSDRSKYIPVTEESLWWNHTLGMRDVATVFAANNPKTKVFDGKTLTLGGSCSREGRNLVGDLSAVLIHETTFWSGWFRAPRTATAIIPDFDRKVEAICRECTGENITAFAGVPSWNLAMMRRVLDYTGRENLLEVWPNLCMFAHGGVEFAPYRRSFEALIPSDRMQYMETYNASEGFFALADDPSRSDMLLMLDYGNFFEFRSGDTVVPLEGVECGKVYAMLITSNNGLWRYEIGDTVEFTSTNPYRIRFAGRTRQYINVFGEELIVDNADRALLAACNETGAVVGEYTVAPCYMSLRERGAHEWILEFEREPDSRGHFAEALDRELRAVNSDYDAKRRTTLERQRLTVVGHGRFLAWMRARGKNKVPRLVNDRRVADEILAFGGETK</sequence>
<dbReference type="EMBL" id="AP019737">
    <property type="protein sequence ID" value="BBL09974.1"/>
    <property type="molecule type" value="Genomic_DNA"/>
</dbReference>
<gene>
    <name evidence="1" type="ORF">A5CPYCFAH4_21980</name>
</gene>
<protein>
    <submittedName>
        <fullName evidence="1">Uncharacterized protein</fullName>
    </submittedName>
</protein>
<evidence type="ECO:0000313" key="2">
    <source>
        <dbReference type="Proteomes" id="UP000317465"/>
    </source>
</evidence>
<evidence type="ECO:0000313" key="1">
    <source>
        <dbReference type="EMBL" id="BBL09974.1"/>
    </source>
</evidence>
<organism evidence="1 2">
    <name type="scientific">Alistipes onderdonkii subsp. vulgaris</name>
    <dbReference type="NCBI Taxonomy" id="2585117"/>
    <lineage>
        <taxon>Bacteria</taxon>
        <taxon>Pseudomonadati</taxon>
        <taxon>Bacteroidota</taxon>
        <taxon>Bacteroidia</taxon>
        <taxon>Bacteroidales</taxon>
        <taxon>Rikenellaceae</taxon>
        <taxon>Alistipes</taxon>
    </lineage>
</organism>
<proteinExistence type="predicted"/>
<dbReference type="Proteomes" id="UP000317465">
    <property type="component" value="Chromosome"/>
</dbReference>